<reference evidence="2 3" key="1">
    <citation type="journal article" date="2014" name="Nature">
        <title>An environmental bacterial taxon with a large and distinct metabolic repertoire.</title>
        <authorList>
            <person name="Wilson M.C."/>
            <person name="Mori T."/>
            <person name="Ruckert C."/>
            <person name="Uria A.R."/>
            <person name="Helf M.J."/>
            <person name="Takada K."/>
            <person name="Gernert C."/>
            <person name="Steffens U.A."/>
            <person name="Heycke N."/>
            <person name="Schmitt S."/>
            <person name="Rinke C."/>
            <person name="Helfrich E.J."/>
            <person name="Brachmann A.O."/>
            <person name="Gurgui C."/>
            <person name="Wakimoto T."/>
            <person name="Kracht M."/>
            <person name="Crusemann M."/>
            <person name="Hentschel U."/>
            <person name="Abe I."/>
            <person name="Matsunaga S."/>
            <person name="Kalinowski J."/>
            <person name="Takeyama H."/>
            <person name="Piel J."/>
        </authorList>
    </citation>
    <scope>NUCLEOTIDE SEQUENCE [LARGE SCALE GENOMIC DNA]</scope>
    <source>
        <strain evidence="3">TSY1</strain>
    </source>
</reference>
<protein>
    <submittedName>
        <fullName evidence="2">Uncharacterized protein</fullName>
    </submittedName>
</protein>
<keyword evidence="3" id="KW-1185">Reference proteome</keyword>
<name>W4LDD0_ENTF1</name>
<sequence length="33" mass="3493">MDLVQLHAQTGHDLGQGVIADRGFNGKDDQANA</sequence>
<evidence type="ECO:0000256" key="1">
    <source>
        <dbReference type="SAM" id="MobiDB-lite"/>
    </source>
</evidence>
<dbReference type="Proteomes" id="UP000019141">
    <property type="component" value="Unassembled WGS sequence"/>
</dbReference>
<gene>
    <name evidence="2" type="ORF">ETSY1_27940</name>
</gene>
<dbReference type="HOGENOM" id="CLU_3381123_0_0_7"/>
<accession>W4LDD0</accession>
<organism evidence="2 3">
    <name type="scientific">Entotheonella factor</name>
    <dbReference type="NCBI Taxonomy" id="1429438"/>
    <lineage>
        <taxon>Bacteria</taxon>
        <taxon>Pseudomonadati</taxon>
        <taxon>Nitrospinota/Tectimicrobiota group</taxon>
        <taxon>Candidatus Tectimicrobiota</taxon>
        <taxon>Candidatus Entotheonellia</taxon>
        <taxon>Candidatus Entotheonellales</taxon>
        <taxon>Candidatus Entotheonellaceae</taxon>
        <taxon>Candidatus Entotheonella</taxon>
    </lineage>
</organism>
<proteinExistence type="predicted"/>
<evidence type="ECO:0000313" key="2">
    <source>
        <dbReference type="EMBL" id="ETW96098.1"/>
    </source>
</evidence>
<comment type="caution">
    <text evidence="2">The sequence shown here is derived from an EMBL/GenBank/DDBJ whole genome shotgun (WGS) entry which is preliminary data.</text>
</comment>
<feature type="compositionally biased region" description="Basic and acidic residues" evidence="1">
    <location>
        <begin position="24"/>
        <end position="33"/>
    </location>
</feature>
<feature type="region of interest" description="Disordered" evidence="1">
    <location>
        <begin position="1"/>
        <end position="33"/>
    </location>
</feature>
<dbReference type="AlphaFoldDB" id="W4LDD0"/>
<dbReference type="EMBL" id="AZHW01000832">
    <property type="protein sequence ID" value="ETW96098.1"/>
    <property type="molecule type" value="Genomic_DNA"/>
</dbReference>
<evidence type="ECO:0000313" key="3">
    <source>
        <dbReference type="Proteomes" id="UP000019141"/>
    </source>
</evidence>